<feature type="compositionally biased region" description="Polar residues" evidence="1">
    <location>
        <begin position="179"/>
        <end position="189"/>
    </location>
</feature>
<dbReference type="OrthoDB" id="8100830at2"/>
<evidence type="ECO:0000313" key="2">
    <source>
        <dbReference type="EMBL" id="QEX17766.1"/>
    </source>
</evidence>
<sequence length="238" mass="25073">MDEPEDFLSRWSRLKRDRGPDRSNGSEPKDRQTAVPSELPEASTGTSIAMPLDHAVLPSIESIDAGSDIQAFLEPGVPAALTRAALRRAWTSDLSIRDFVGLSESSWDFNAPGAIFGFGSVDKEKIQSLLDRAFGMPAAPGDDRPPSAAMIEAGQPAQAGTGAEPTGQTDIQPFPGASSPETCGSSMGSSHEIDMTQWDGIGMTLQRPAVPAPLEAGERPSHRRHGGALPDASGRKTG</sequence>
<reference evidence="2 3" key="1">
    <citation type="submission" date="2019-08" db="EMBL/GenBank/DDBJ databases">
        <title>Hyperibacter terrae gen. nov., sp. nov. and Hyperibacter viscosus sp. nov., two new members in the family Rhodospirillaceae isolated from the rhizosphere of Hypericum perforatum.</title>
        <authorList>
            <person name="Noviana Z."/>
        </authorList>
    </citation>
    <scope>NUCLEOTIDE SEQUENCE [LARGE SCALE GENOMIC DNA]</scope>
    <source>
        <strain evidence="2 3">R5913</strain>
    </source>
</reference>
<organism evidence="2 3">
    <name type="scientific">Hypericibacter terrae</name>
    <dbReference type="NCBI Taxonomy" id="2602015"/>
    <lineage>
        <taxon>Bacteria</taxon>
        <taxon>Pseudomonadati</taxon>
        <taxon>Pseudomonadota</taxon>
        <taxon>Alphaproteobacteria</taxon>
        <taxon>Rhodospirillales</taxon>
        <taxon>Dongiaceae</taxon>
        <taxon>Hypericibacter</taxon>
    </lineage>
</organism>
<evidence type="ECO:0000313" key="3">
    <source>
        <dbReference type="Proteomes" id="UP000326202"/>
    </source>
</evidence>
<dbReference type="AlphaFoldDB" id="A0A5J6MSB2"/>
<gene>
    <name evidence="2" type="ORF">FRZ44_30690</name>
</gene>
<dbReference type="InterPro" id="IPR021735">
    <property type="entry name" value="DUF3306"/>
</dbReference>
<proteinExistence type="predicted"/>
<dbReference type="RefSeq" id="WP_151177988.1">
    <property type="nucleotide sequence ID" value="NZ_CP042906.1"/>
</dbReference>
<protein>
    <recommendedName>
        <fullName evidence="4">DUF3306 domain-containing protein</fullName>
    </recommendedName>
</protein>
<keyword evidence="3" id="KW-1185">Reference proteome</keyword>
<feature type="region of interest" description="Disordered" evidence="1">
    <location>
        <begin position="155"/>
        <end position="189"/>
    </location>
</feature>
<name>A0A5J6MSB2_9PROT</name>
<dbReference type="EMBL" id="CP042906">
    <property type="protein sequence ID" value="QEX17766.1"/>
    <property type="molecule type" value="Genomic_DNA"/>
</dbReference>
<evidence type="ECO:0008006" key="4">
    <source>
        <dbReference type="Google" id="ProtNLM"/>
    </source>
</evidence>
<feature type="region of interest" description="Disordered" evidence="1">
    <location>
        <begin position="1"/>
        <end position="46"/>
    </location>
</feature>
<accession>A0A5J6MSB2</accession>
<dbReference type="KEGG" id="htq:FRZ44_30690"/>
<evidence type="ECO:0000256" key="1">
    <source>
        <dbReference type="SAM" id="MobiDB-lite"/>
    </source>
</evidence>
<dbReference type="Pfam" id="PF11748">
    <property type="entry name" value="DUF3306"/>
    <property type="match status" value="1"/>
</dbReference>
<feature type="region of interest" description="Disordered" evidence="1">
    <location>
        <begin position="202"/>
        <end position="238"/>
    </location>
</feature>
<dbReference type="Proteomes" id="UP000326202">
    <property type="component" value="Chromosome"/>
</dbReference>